<dbReference type="InterPro" id="IPR007413">
    <property type="entry name" value="YcjX-like"/>
</dbReference>
<dbReference type="Pfam" id="PF04317">
    <property type="entry name" value="DUF463"/>
    <property type="match status" value="1"/>
</dbReference>
<dbReference type="PANTHER" id="PTHR38605:SF1">
    <property type="entry name" value="ATPASE"/>
    <property type="match status" value="1"/>
</dbReference>
<dbReference type="RefSeq" id="WP_111402968.1">
    <property type="nucleotide sequence ID" value="NZ_QEPN01000004.1"/>
</dbReference>
<dbReference type="Proteomes" id="UP000253872">
    <property type="component" value="Unassembled WGS sequence"/>
</dbReference>
<evidence type="ECO:0000313" key="2">
    <source>
        <dbReference type="Proteomes" id="UP000253872"/>
    </source>
</evidence>
<accession>A0A369YGN1</accession>
<gene>
    <name evidence="1" type="ORF">DPV93_06035</name>
</gene>
<reference evidence="1 2" key="1">
    <citation type="submission" date="2018-05" db="EMBL/GenBank/DDBJ databases">
        <title>Draft Genome Sequences for a Diverse set of 7 Haemophilus Species.</title>
        <authorList>
            <person name="Nichols M."/>
            <person name="Topaz N."/>
            <person name="Wang X."/>
            <person name="Wang X."/>
            <person name="Boxrud D."/>
        </authorList>
    </citation>
    <scope>NUCLEOTIDE SEQUENCE [LARGE SCALE GENOMIC DNA]</scope>
    <source>
        <strain evidence="1 2">C2002001239</strain>
    </source>
</reference>
<dbReference type="STRING" id="1035839.GCA_000238795_00968"/>
<proteinExistence type="predicted"/>
<evidence type="ECO:0000313" key="1">
    <source>
        <dbReference type="EMBL" id="RDE71885.1"/>
    </source>
</evidence>
<dbReference type="PIRSF" id="PIRSF019381">
    <property type="entry name" value="YcjX"/>
    <property type="match status" value="1"/>
</dbReference>
<name>A0A369YGN1_9PAST</name>
<sequence length="469" mass="54601">MFHQIQNKLHKFVQRGLDNHIRLAVTGLSHSGKTAFITSLVDQLLHIRKDGENHLNLFAPARYHQILSVKRIEHGDLTIPRFDYDRNRQCLESQPPIWAPSTTGISEIRLAIRYQRQNGLLKHFKETGTLYLDIFDYPGEWLLDLPMLSQDFKTWSQSQQQVHVGKRAELAQDYLQAVENLDLFAKTNENQLAEISEQYTHYLFACKDAGMQYIQPGRFVLPTEIMKGAPIYQFFPLLNQTEADWQKLENSPKNSAYHTLKKRYQAYQEKIVKPFYQDYFSQFDRQVILADCLTPLNHGYEAFLEMKLGLQQLFKHFHYGNRSLFHRLFSAQIDKLLFVATKADHITSDQLPNLESLMRQLVQEGGRHAEFEGIETGYHAISAIRATDPVITKQNDVAIKAIRGIRSQDRKLITLYPGDVPNRLPSKSYWQFNRFEFDQFEPKAVEFDQPIAHLRMDAALQFLLADLLD</sequence>
<protein>
    <submittedName>
        <fullName evidence="1">YcjX family protein</fullName>
    </submittedName>
</protein>
<dbReference type="EMBL" id="QEPN01000004">
    <property type="protein sequence ID" value="RDE71885.1"/>
    <property type="molecule type" value="Genomic_DNA"/>
</dbReference>
<organism evidence="1 2">
    <name type="scientific">Haemophilus sputorum</name>
    <dbReference type="NCBI Taxonomy" id="1078480"/>
    <lineage>
        <taxon>Bacteria</taxon>
        <taxon>Pseudomonadati</taxon>
        <taxon>Pseudomonadota</taxon>
        <taxon>Gammaproteobacteria</taxon>
        <taxon>Pasteurellales</taxon>
        <taxon>Pasteurellaceae</taxon>
        <taxon>Haemophilus</taxon>
    </lineage>
</organism>
<dbReference type="AlphaFoldDB" id="A0A369YGN1"/>
<dbReference type="PANTHER" id="PTHR38605">
    <property type="entry name" value="ATPASE-RELATED"/>
    <property type="match status" value="1"/>
</dbReference>
<comment type="caution">
    <text evidence="1">The sequence shown here is derived from an EMBL/GenBank/DDBJ whole genome shotgun (WGS) entry which is preliminary data.</text>
</comment>